<keyword evidence="1" id="KW-0472">Membrane</keyword>
<feature type="transmembrane region" description="Helical" evidence="1">
    <location>
        <begin position="6"/>
        <end position="26"/>
    </location>
</feature>
<comment type="caution">
    <text evidence="2">The sequence shown here is derived from an EMBL/GenBank/DDBJ whole genome shotgun (WGS) entry which is preliminary data.</text>
</comment>
<proteinExistence type="predicted"/>
<reference evidence="2 3" key="1">
    <citation type="submission" date="2019-02" db="EMBL/GenBank/DDBJ databases">
        <authorList>
            <consortium name="Pathogen Informatics"/>
        </authorList>
    </citation>
    <scope>NUCLEOTIDE SEQUENCE [LARGE SCALE GENOMIC DNA]</scope>
    <source>
        <strain evidence="2 3">3012STDY7089603</strain>
    </source>
</reference>
<evidence type="ECO:0000313" key="2">
    <source>
        <dbReference type="EMBL" id="VFB17176.1"/>
    </source>
</evidence>
<keyword evidence="1" id="KW-0812">Transmembrane</keyword>
<protein>
    <submittedName>
        <fullName evidence="2">Uncharacterized protein</fullName>
    </submittedName>
</protein>
<name>A0A8H2M6W0_9FIRM</name>
<keyword evidence="1" id="KW-1133">Transmembrane helix</keyword>
<evidence type="ECO:0000256" key="1">
    <source>
        <dbReference type="SAM" id="Phobius"/>
    </source>
</evidence>
<organism evidence="2 3">
    <name type="scientific">Urinicoccus massiliensis</name>
    <dbReference type="NCBI Taxonomy" id="1723382"/>
    <lineage>
        <taxon>Bacteria</taxon>
        <taxon>Bacillati</taxon>
        <taxon>Bacillota</taxon>
        <taxon>Tissierellia</taxon>
        <taxon>Tissierellales</taxon>
        <taxon>Peptoniphilaceae</taxon>
        <taxon>Urinicoccus</taxon>
    </lineage>
</organism>
<dbReference type="RefSeq" id="WP_034439335.1">
    <property type="nucleotide sequence ID" value="NZ_CAACYI010000001.1"/>
</dbReference>
<feature type="transmembrane region" description="Helical" evidence="1">
    <location>
        <begin position="33"/>
        <end position="54"/>
    </location>
</feature>
<dbReference type="EMBL" id="CAACYI010000001">
    <property type="protein sequence ID" value="VFB17176.1"/>
    <property type="molecule type" value="Genomic_DNA"/>
</dbReference>
<keyword evidence="3" id="KW-1185">Reference proteome</keyword>
<sequence>MKDKLGPISRAMEFILVLGMVFRSLLVGQVDRVFFLMMAAYFILAGLSNFLRYLEEGDQMSLFLALSQGLAGFLFFFIQ</sequence>
<feature type="transmembrane region" description="Helical" evidence="1">
    <location>
        <begin position="60"/>
        <end position="78"/>
    </location>
</feature>
<gene>
    <name evidence="2" type="ORF">NCTC13150_01761</name>
</gene>
<accession>A0A8H2M6W0</accession>
<dbReference type="Proteomes" id="UP000377798">
    <property type="component" value="Unassembled WGS sequence"/>
</dbReference>
<dbReference type="AlphaFoldDB" id="A0A8H2M6W0"/>
<evidence type="ECO:0000313" key="3">
    <source>
        <dbReference type="Proteomes" id="UP000377798"/>
    </source>
</evidence>